<feature type="compositionally biased region" description="Basic and acidic residues" evidence="1">
    <location>
        <begin position="43"/>
        <end position="97"/>
    </location>
</feature>
<reference evidence="2 3" key="1">
    <citation type="journal article" date="2015" name="Fungal Genet. Biol.">
        <title>Evolution of novel wood decay mechanisms in Agaricales revealed by the genome sequences of Fistulina hepatica and Cylindrobasidium torrendii.</title>
        <authorList>
            <person name="Floudas D."/>
            <person name="Held B.W."/>
            <person name="Riley R."/>
            <person name="Nagy L.G."/>
            <person name="Koehler G."/>
            <person name="Ransdell A.S."/>
            <person name="Younus H."/>
            <person name="Chow J."/>
            <person name="Chiniquy J."/>
            <person name="Lipzen A."/>
            <person name="Tritt A."/>
            <person name="Sun H."/>
            <person name="Haridas S."/>
            <person name="LaButti K."/>
            <person name="Ohm R.A."/>
            <person name="Kues U."/>
            <person name="Blanchette R.A."/>
            <person name="Grigoriev I.V."/>
            <person name="Minto R.E."/>
            <person name="Hibbett D.S."/>
        </authorList>
    </citation>
    <scope>NUCLEOTIDE SEQUENCE [LARGE SCALE GENOMIC DNA]</scope>
    <source>
        <strain evidence="2 3">ATCC 64428</strain>
    </source>
</reference>
<evidence type="ECO:0000313" key="2">
    <source>
        <dbReference type="EMBL" id="KIY52597.1"/>
    </source>
</evidence>
<feature type="region of interest" description="Disordered" evidence="1">
    <location>
        <begin position="43"/>
        <end position="180"/>
    </location>
</feature>
<organism evidence="2 3">
    <name type="scientific">Fistulina hepatica ATCC 64428</name>
    <dbReference type="NCBI Taxonomy" id="1128425"/>
    <lineage>
        <taxon>Eukaryota</taxon>
        <taxon>Fungi</taxon>
        <taxon>Dikarya</taxon>
        <taxon>Basidiomycota</taxon>
        <taxon>Agaricomycotina</taxon>
        <taxon>Agaricomycetes</taxon>
        <taxon>Agaricomycetidae</taxon>
        <taxon>Agaricales</taxon>
        <taxon>Fistulinaceae</taxon>
        <taxon>Fistulina</taxon>
    </lineage>
</organism>
<proteinExistence type="predicted"/>
<dbReference type="Proteomes" id="UP000054144">
    <property type="component" value="Unassembled WGS sequence"/>
</dbReference>
<feature type="compositionally biased region" description="Basic and acidic residues" evidence="1">
    <location>
        <begin position="117"/>
        <end position="131"/>
    </location>
</feature>
<feature type="compositionally biased region" description="Basic residues" evidence="1">
    <location>
        <begin position="98"/>
        <end position="116"/>
    </location>
</feature>
<sequence>MTARHMPGSIPNLKQTRHRQLAERSRKNLGTGSNIVLIVAGRKGKEGGACEARRDETTRVETEEKRTGRETGDEERRMEEIRKGYEREKERKEEHVPVKPRHINHAASRRVRGAKREKRETGPKKFKDNRYRQKPKKGPSESSPDKKDIKTKLQRSQDRLQAQSAGEGGGEAVDQTTTTQ</sequence>
<feature type="compositionally biased region" description="Basic and acidic residues" evidence="1">
    <location>
        <begin position="143"/>
        <end position="158"/>
    </location>
</feature>
<accession>A0A0D7ALX1</accession>
<keyword evidence="3" id="KW-1185">Reference proteome</keyword>
<feature type="region of interest" description="Disordered" evidence="1">
    <location>
        <begin position="1"/>
        <end position="31"/>
    </location>
</feature>
<evidence type="ECO:0000256" key="1">
    <source>
        <dbReference type="SAM" id="MobiDB-lite"/>
    </source>
</evidence>
<protein>
    <submittedName>
        <fullName evidence="2">Uncharacterized protein</fullName>
    </submittedName>
</protein>
<dbReference type="AlphaFoldDB" id="A0A0D7ALX1"/>
<name>A0A0D7ALX1_9AGAR</name>
<gene>
    <name evidence="2" type="ORF">FISHEDRAFT_55827</name>
</gene>
<dbReference type="EMBL" id="KN881637">
    <property type="protein sequence ID" value="KIY52597.1"/>
    <property type="molecule type" value="Genomic_DNA"/>
</dbReference>
<evidence type="ECO:0000313" key="3">
    <source>
        <dbReference type="Proteomes" id="UP000054144"/>
    </source>
</evidence>